<dbReference type="InterPro" id="IPR035892">
    <property type="entry name" value="C2_domain_sf"/>
</dbReference>
<proteinExistence type="predicted"/>
<reference evidence="4" key="1">
    <citation type="submission" date="2021-05" db="EMBL/GenBank/DDBJ databases">
        <title>A free-living protist that lacks canonical eukaryotic 1 DNA replication and segregation systems.</title>
        <authorList>
            <person name="Salas-Leiva D.E."/>
            <person name="Tromer E.C."/>
            <person name="Curtis B.A."/>
            <person name="Jerlstrom-Hultqvist J."/>
            <person name="Kolisko M."/>
            <person name="Yi Z."/>
            <person name="Salas-Leiva J.S."/>
            <person name="Gallot-Lavallee L."/>
            <person name="Kops G.J.P.L."/>
            <person name="Archibald J.M."/>
            <person name="Simpson A.G.B."/>
            <person name="Roger A.J."/>
        </authorList>
    </citation>
    <scope>NUCLEOTIDE SEQUENCE</scope>
    <source>
        <strain evidence="4">BICM</strain>
    </source>
</reference>
<dbReference type="SUPFAM" id="SSF49562">
    <property type="entry name" value="C2 domain (Calcium/lipid-binding domain, CaLB)"/>
    <property type="match status" value="1"/>
</dbReference>
<protein>
    <submittedName>
        <fullName evidence="4">C2 domain</fullName>
    </submittedName>
</protein>
<feature type="domain" description="EF-hand" evidence="3">
    <location>
        <begin position="9"/>
        <end position="44"/>
    </location>
</feature>
<comment type="caution">
    <text evidence="4">The sequence shown here is derived from an EMBL/GenBank/DDBJ whole genome shotgun (WGS) entry which is preliminary data.</text>
</comment>
<sequence>MVPFLGPYKTMDEALDLIRQYDRDGDDMLDFEDFLQLVGEYEMLLEKEKVRCRSSFEHFKNKYGRALDRETFVRILKTGQMALTSEELTQVVRIYYKGRDHITQQNVLADFSHVQDIFDDIQIPENLPAPHFRVISILIKGAYNAAFYSRPKAVGQAGVHFDGFDPYITVRCGNSTAETAILVHDNNPMWETRVQLKVNFPTSNTADMCRWMMDQYISFTVWDRYSMGRSGHSELIGYSYIPLVSALANAPTAVPHLLLMSTPYLLPPKTPPMVLEAIIQCENDGIFEYFRSNEDIWFTRHRTELEEHLSTFCLCVQADPIHVRYQEPNGPADIAHAPSHILRDPTSQFNFFKIYNRQYKQLRHQFKRRHLRFVQPDEDGIFRPACTHVNAVRSPLKDIKEIALNVARIRDSGPLFPHMPSALSIESTANPAMVLTAQKGTLWERAILLCSLLLGQGVDAYVALGHSNRRRTVWVVTFETPAEREERGLPFEDSGGESAKESSRVQQISKLFVAPEKTRTLAFDLRASEYQHDSVLTTGRRSVRHRKTDIKSLLRAGMGGRALEENFLDAGSDSEDDTVSGSALASAADLGQGNRMSLPTLDLTGIDRSSRKDLATGYDTQRNISRIVTQRTARSFINSKNLKGERCIAVHWDVGTGKQYIDIHASSFPYTRLGMLINATEMYTNVQRYDLLDEMAIDLSTRDYWRPFLGPEALSQSGVPGCWWGPPVQLKRPIPTGNAGEGTAERDTVAIVQLINEYRRRELFVEETRWHRPVCRYLNDVVPSVERCWRRNERSLVLHPYNADIMQRLPPHTLWYGRPFYIKTGNPIEAVEFLTHTGILDCTTEGVTYAIGVRVHHHAWGLKSTSVWVGYMHDLFHELSHGR</sequence>
<dbReference type="Pfam" id="PF24656">
    <property type="entry name" value="CEPT76_peptidase"/>
    <property type="match status" value="2"/>
</dbReference>
<dbReference type="OrthoDB" id="5527234at2759"/>
<dbReference type="AlphaFoldDB" id="A0A8J6DZN9"/>
<accession>A0A8J6DZN9</accession>
<keyword evidence="5" id="KW-1185">Reference proteome</keyword>
<dbReference type="SUPFAM" id="SSF47473">
    <property type="entry name" value="EF-hand"/>
    <property type="match status" value="1"/>
</dbReference>
<dbReference type="Pfam" id="PF00168">
    <property type="entry name" value="C2"/>
    <property type="match status" value="1"/>
</dbReference>
<evidence type="ECO:0000256" key="1">
    <source>
        <dbReference type="ARBA" id="ARBA00022837"/>
    </source>
</evidence>
<evidence type="ECO:0000313" key="5">
    <source>
        <dbReference type="Proteomes" id="UP000717585"/>
    </source>
</evidence>
<dbReference type="CDD" id="cd00030">
    <property type="entry name" value="C2"/>
    <property type="match status" value="1"/>
</dbReference>
<dbReference type="PANTHER" id="PTHR46436">
    <property type="entry name" value="CENTROSOMAL PROTEIN OF 76 KDA"/>
    <property type="match status" value="1"/>
</dbReference>
<dbReference type="PROSITE" id="PS50004">
    <property type="entry name" value="C2"/>
    <property type="match status" value="1"/>
</dbReference>
<feature type="domain" description="C2" evidence="2">
    <location>
        <begin position="116"/>
        <end position="256"/>
    </location>
</feature>
<name>A0A8J6DZN9_9EUKA</name>
<dbReference type="InterPro" id="IPR002048">
    <property type="entry name" value="EF_hand_dom"/>
</dbReference>
<evidence type="ECO:0000259" key="3">
    <source>
        <dbReference type="PROSITE" id="PS50222"/>
    </source>
</evidence>
<dbReference type="Gene3D" id="1.10.238.10">
    <property type="entry name" value="EF-hand"/>
    <property type="match status" value="1"/>
</dbReference>
<dbReference type="PROSITE" id="PS50222">
    <property type="entry name" value="EF_HAND_2"/>
    <property type="match status" value="1"/>
</dbReference>
<dbReference type="Proteomes" id="UP000717585">
    <property type="component" value="Unassembled WGS sequence"/>
</dbReference>
<dbReference type="InterPro" id="IPR018247">
    <property type="entry name" value="EF_Hand_1_Ca_BS"/>
</dbReference>
<dbReference type="InterPro" id="IPR056290">
    <property type="entry name" value="CEPT76/DRC7_peptidase-like_dom"/>
</dbReference>
<organism evidence="4 5">
    <name type="scientific">Carpediemonas membranifera</name>
    <dbReference type="NCBI Taxonomy" id="201153"/>
    <lineage>
        <taxon>Eukaryota</taxon>
        <taxon>Metamonada</taxon>
        <taxon>Carpediemonas-like organisms</taxon>
        <taxon>Carpediemonas</taxon>
    </lineage>
</organism>
<evidence type="ECO:0000313" key="4">
    <source>
        <dbReference type="EMBL" id="KAG9393909.1"/>
    </source>
</evidence>
<dbReference type="PANTHER" id="PTHR46436:SF2">
    <property type="entry name" value="CHROMOSOME UNDETERMINED SCAFFOLD_119, WHOLE GENOME SHOTGUN SEQUENCE"/>
    <property type="match status" value="1"/>
</dbReference>
<dbReference type="Gene3D" id="2.60.40.150">
    <property type="entry name" value="C2 domain"/>
    <property type="match status" value="1"/>
</dbReference>
<dbReference type="GO" id="GO:0005509">
    <property type="term" value="F:calcium ion binding"/>
    <property type="evidence" value="ECO:0007669"/>
    <property type="project" value="InterPro"/>
</dbReference>
<dbReference type="InterPro" id="IPR011992">
    <property type="entry name" value="EF-hand-dom_pair"/>
</dbReference>
<keyword evidence="1" id="KW-0106">Calcium</keyword>
<dbReference type="PROSITE" id="PS00018">
    <property type="entry name" value="EF_HAND_1"/>
    <property type="match status" value="1"/>
</dbReference>
<dbReference type="SMART" id="SM00239">
    <property type="entry name" value="C2"/>
    <property type="match status" value="1"/>
</dbReference>
<dbReference type="InterPro" id="IPR052299">
    <property type="entry name" value="CEP76"/>
</dbReference>
<gene>
    <name evidence="4" type="ORF">J8273_4509</name>
</gene>
<evidence type="ECO:0000259" key="2">
    <source>
        <dbReference type="PROSITE" id="PS50004"/>
    </source>
</evidence>
<dbReference type="InterPro" id="IPR000008">
    <property type="entry name" value="C2_dom"/>
</dbReference>
<dbReference type="EMBL" id="JAHDYR010000019">
    <property type="protein sequence ID" value="KAG9393909.1"/>
    <property type="molecule type" value="Genomic_DNA"/>
</dbReference>